<accession>A0A0F3GNI6</accession>
<comment type="caution">
    <text evidence="5">The sequence shown here is derived from an EMBL/GenBank/DDBJ whole genome shotgun (WGS) entry which is preliminary data.</text>
</comment>
<sequence>MDKKTTPNLNGTVSGRTTSTQWINLNKGRFMLLGLIVGLIVFGACATSNKSKQGKAHYSIGVAKLNENDISGALIEFRKALDIDPYDKESLNALGLVYLQLENYDQAKDSLLKAIRVDPKYSEAYNNLGLVYVKLNKWEDAANVFADALKNPLYVAPDKAYNNLGYSLYRLGRYVDAIAAFKDSIKRNSTSAVAFYGLSLAHNAIKHYGDASVYLMDAIKLDPNYAGNVKQAHEDFKKKRLKGSTQEQKDYADFLEILNY</sequence>
<evidence type="ECO:0000313" key="5">
    <source>
        <dbReference type="EMBL" id="KJU83446.1"/>
    </source>
</evidence>
<dbReference type="AlphaFoldDB" id="A0A0F3GNI6"/>
<dbReference type="PROSITE" id="PS50005">
    <property type="entry name" value="TPR"/>
    <property type="match status" value="4"/>
</dbReference>
<evidence type="ECO:0000256" key="3">
    <source>
        <dbReference type="PROSITE-ProRule" id="PRU00339"/>
    </source>
</evidence>
<keyword evidence="6" id="KW-1185">Reference proteome</keyword>
<feature type="repeat" description="TPR" evidence="3">
    <location>
        <begin position="122"/>
        <end position="155"/>
    </location>
</feature>
<feature type="transmembrane region" description="Helical" evidence="4">
    <location>
        <begin position="30"/>
        <end position="47"/>
    </location>
</feature>
<feature type="repeat" description="TPR" evidence="3">
    <location>
        <begin position="88"/>
        <end position="121"/>
    </location>
</feature>
<evidence type="ECO:0000256" key="1">
    <source>
        <dbReference type="ARBA" id="ARBA00022737"/>
    </source>
</evidence>
<feature type="repeat" description="TPR" evidence="3">
    <location>
        <begin position="158"/>
        <end position="191"/>
    </location>
</feature>
<dbReference type="InterPro" id="IPR011990">
    <property type="entry name" value="TPR-like_helical_dom_sf"/>
</dbReference>
<dbReference type="PANTHER" id="PTHR44943:SF8">
    <property type="entry name" value="TPR REPEAT-CONTAINING PROTEIN MJ0263"/>
    <property type="match status" value="1"/>
</dbReference>
<keyword evidence="1" id="KW-0677">Repeat</keyword>
<keyword evidence="4" id="KW-0812">Transmembrane</keyword>
<dbReference type="InterPro" id="IPR051685">
    <property type="entry name" value="Ycf3/AcsC/BcsC/TPR_MFPF"/>
</dbReference>
<gene>
    <name evidence="5" type="ORF">MBAV_004361</name>
</gene>
<dbReference type="Gene3D" id="1.25.40.10">
    <property type="entry name" value="Tetratricopeptide repeat domain"/>
    <property type="match status" value="2"/>
</dbReference>
<dbReference type="Pfam" id="PF13432">
    <property type="entry name" value="TPR_16"/>
    <property type="match status" value="1"/>
</dbReference>
<evidence type="ECO:0000256" key="4">
    <source>
        <dbReference type="SAM" id="Phobius"/>
    </source>
</evidence>
<dbReference type="PROSITE" id="PS50293">
    <property type="entry name" value="TPR_REGION"/>
    <property type="match status" value="2"/>
</dbReference>
<keyword evidence="4" id="KW-1133">Transmembrane helix</keyword>
<dbReference type="SUPFAM" id="SSF48452">
    <property type="entry name" value="TPR-like"/>
    <property type="match status" value="1"/>
</dbReference>
<protein>
    <submittedName>
        <fullName evidence="5">Uncharacterized protein</fullName>
    </submittedName>
</protein>
<dbReference type="EMBL" id="LACI01001892">
    <property type="protein sequence ID" value="KJU83446.1"/>
    <property type="molecule type" value="Genomic_DNA"/>
</dbReference>
<feature type="repeat" description="TPR" evidence="3">
    <location>
        <begin position="54"/>
        <end position="87"/>
    </location>
</feature>
<reference evidence="5 6" key="1">
    <citation type="submission" date="2015-02" db="EMBL/GenBank/DDBJ databases">
        <title>Single-cell genomics of uncultivated deep-branching MTB reveals a conserved set of magnetosome genes.</title>
        <authorList>
            <person name="Kolinko S."/>
            <person name="Richter M."/>
            <person name="Glockner F.O."/>
            <person name="Brachmann A."/>
            <person name="Schuler D."/>
        </authorList>
    </citation>
    <scope>NUCLEOTIDE SEQUENCE [LARGE SCALE GENOMIC DNA]</scope>
    <source>
        <strain evidence="5">TM-1</strain>
    </source>
</reference>
<keyword evidence="2 3" id="KW-0802">TPR repeat</keyword>
<dbReference type="Pfam" id="PF13181">
    <property type="entry name" value="TPR_8"/>
    <property type="match status" value="3"/>
</dbReference>
<evidence type="ECO:0000256" key="2">
    <source>
        <dbReference type="ARBA" id="ARBA00022803"/>
    </source>
</evidence>
<evidence type="ECO:0000313" key="6">
    <source>
        <dbReference type="Proteomes" id="UP000033423"/>
    </source>
</evidence>
<proteinExistence type="predicted"/>
<keyword evidence="4" id="KW-0472">Membrane</keyword>
<dbReference type="Proteomes" id="UP000033423">
    <property type="component" value="Unassembled WGS sequence"/>
</dbReference>
<dbReference type="InterPro" id="IPR019734">
    <property type="entry name" value="TPR_rpt"/>
</dbReference>
<dbReference type="SMART" id="SM00028">
    <property type="entry name" value="TPR"/>
    <property type="match status" value="5"/>
</dbReference>
<organism evidence="5 6">
    <name type="scientific">Candidatus Magnetobacterium bavaricum</name>
    <dbReference type="NCBI Taxonomy" id="29290"/>
    <lineage>
        <taxon>Bacteria</taxon>
        <taxon>Pseudomonadati</taxon>
        <taxon>Nitrospirota</taxon>
        <taxon>Thermodesulfovibrionia</taxon>
        <taxon>Thermodesulfovibrionales</taxon>
        <taxon>Candidatus Magnetobacteriaceae</taxon>
        <taxon>Candidatus Magnetobacterium</taxon>
    </lineage>
</organism>
<dbReference type="PANTHER" id="PTHR44943">
    <property type="entry name" value="CELLULOSE SYNTHASE OPERON PROTEIN C"/>
    <property type="match status" value="1"/>
</dbReference>
<name>A0A0F3GNI6_9BACT</name>